<proteinExistence type="predicted"/>
<evidence type="ECO:0000313" key="2">
    <source>
        <dbReference type="Proteomes" id="UP001052655"/>
    </source>
</evidence>
<comment type="caution">
    <text evidence="1">The sequence shown here is derived from an EMBL/GenBank/DDBJ whole genome shotgun (WGS) entry which is preliminary data.</text>
</comment>
<keyword evidence="2" id="KW-1185">Reference proteome</keyword>
<accession>A0ABQ3Q3P8</accession>
<dbReference type="EMBL" id="BNDX01000008">
    <property type="protein sequence ID" value="GHI31903.1"/>
    <property type="molecule type" value="Genomic_DNA"/>
</dbReference>
<gene>
    <name evidence="1" type="ORF">Sdagh_36330</name>
</gene>
<organism evidence="1 2">
    <name type="scientific">Streptomyces daghestanicus</name>
    <dbReference type="NCBI Taxonomy" id="66885"/>
    <lineage>
        <taxon>Bacteria</taxon>
        <taxon>Bacillati</taxon>
        <taxon>Actinomycetota</taxon>
        <taxon>Actinomycetes</taxon>
        <taxon>Kitasatosporales</taxon>
        <taxon>Streptomycetaceae</taxon>
        <taxon>Streptomyces</taxon>
    </lineage>
</organism>
<dbReference type="Proteomes" id="UP001052655">
    <property type="component" value="Unassembled WGS sequence"/>
</dbReference>
<name>A0ABQ3Q3P8_9ACTN</name>
<evidence type="ECO:0000313" key="1">
    <source>
        <dbReference type="EMBL" id="GHI31903.1"/>
    </source>
</evidence>
<protein>
    <submittedName>
        <fullName evidence="1">Uncharacterized protein</fullName>
    </submittedName>
</protein>
<reference evidence="1" key="1">
    <citation type="submission" date="2024-05" db="EMBL/GenBank/DDBJ databases">
        <title>Whole genome shotgun sequence of Streptomyces daghestanicus NBRC 12762.</title>
        <authorList>
            <person name="Komaki H."/>
            <person name="Tamura T."/>
        </authorList>
    </citation>
    <scope>NUCLEOTIDE SEQUENCE</scope>
    <source>
        <strain evidence="1">NBRC 12762</strain>
    </source>
</reference>
<sequence length="54" mass="5912">MVRQSPSCVPLFPYVPYGVDVPTSAPRRPHASFEVTAKTLPAFRVVAEAGREIL</sequence>